<dbReference type="STRING" id="931890.G8JRI7"/>
<evidence type="ECO:0000256" key="2">
    <source>
        <dbReference type="SAM" id="Coils"/>
    </source>
</evidence>
<dbReference type="Pfam" id="PF14634">
    <property type="entry name" value="zf-RING_5"/>
    <property type="match status" value="1"/>
</dbReference>
<accession>G8JRI7</accession>
<dbReference type="RefSeq" id="XP_003645573.1">
    <property type="nucleotide sequence ID" value="XM_003645525.1"/>
</dbReference>
<dbReference type="GO" id="GO:0000795">
    <property type="term" value="C:synaptonemal complex"/>
    <property type="evidence" value="ECO:0007669"/>
    <property type="project" value="InterPro"/>
</dbReference>
<evidence type="ECO:0000313" key="6">
    <source>
        <dbReference type="Proteomes" id="UP000006790"/>
    </source>
</evidence>
<dbReference type="AlphaFoldDB" id="G8JRI7"/>
<name>G8JRI7_ERECY</name>
<dbReference type="GO" id="GO:0019789">
    <property type="term" value="F:SUMO transferase activity"/>
    <property type="evidence" value="ECO:0007669"/>
    <property type="project" value="InterPro"/>
</dbReference>
<keyword evidence="2" id="KW-0175">Coiled coil</keyword>
<dbReference type="InterPro" id="IPR042123">
    <property type="entry name" value="Zip3/RNF212-like"/>
</dbReference>
<dbReference type="KEGG" id="erc:Ecym_3263"/>
<reference evidence="6" key="1">
    <citation type="journal article" date="2012" name="G3 (Bethesda)">
        <title>Pichia sorbitophila, an interspecies yeast hybrid reveals early steps of genome resolution following polyploidization.</title>
        <authorList>
            <person name="Leh Louis V."/>
            <person name="Despons L."/>
            <person name="Friedrich A."/>
            <person name="Martin T."/>
            <person name="Durrens P."/>
            <person name="Casaregola S."/>
            <person name="Neuveglise C."/>
            <person name="Fairhead C."/>
            <person name="Marck C."/>
            <person name="Cruz J.A."/>
            <person name="Straub M.L."/>
            <person name="Kugler V."/>
            <person name="Sacerdot C."/>
            <person name="Uzunov Z."/>
            <person name="Thierry A."/>
            <person name="Weiss S."/>
            <person name="Bleykasten C."/>
            <person name="De Montigny J."/>
            <person name="Jacques N."/>
            <person name="Jung P."/>
            <person name="Lemaire M."/>
            <person name="Mallet S."/>
            <person name="Morel G."/>
            <person name="Richard G.F."/>
            <person name="Sarkar A."/>
            <person name="Savel G."/>
            <person name="Schacherer J."/>
            <person name="Seret M.L."/>
            <person name="Talla E."/>
            <person name="Samson G."/>
            <person name="Jubin C."/>
            <person name="Poulain J."/>
            <person name="Vacherie B."/>
            <person name="Barbe V."/>
            <person name="Pelletier E."/>
            <person name="Sherman D.J."/>
            <person name="Westhof E."/>
            <person name="Weissenbach J."/>
            <person name="Baret P.V."/>
            <person name="Wincker P."/>
            <person name="Gaillardin C."/>
            <person name="Dujon B."/>
            <person name="Souciet J.L."/>
        </authorList>
    </citation>
    <scope>NUCLEOTIDE SEQUENCE [LARGE SCALE GENOMIC DNA]</scope>
    <source>
        <strain evidence="6">CBS 270.75 / DBVPG 7215 / KCTC 17166 / NRRL Y-17582</strain>
    </source>
</reference>
<dbReference type="InterPro" id="IPR001841">
    <property type="entry name" value="Znf_RING"/>
</dbReference>
<dbReference type="eggNOG" id="KOG4739">
    <property type="taxonomic scope" value="Eukaryota"/>
</dbReference>
<dbReference type="GO" id="GO:0016925">
    <property type="term" value="P:protein sumoylation"/>
    <property type="evidence" value="ECO:0007669"/>
    <property type="project" value="TreeGrafter"/>
</dbReference>
<dbReference type="EMBL" id="CP002499">
    <property type="protein sequence ID" value="AET38756.1"/>
    <property type="molecule type" value="Genomic_DNA"/>
</dbReference>
<evidence type="ECO:0000256" key="1">
    <source>
        <dbReference type="ARBA" id="ARBA00023254"/>
    </source>
</evidence>
<gene>
    <name evidence="5" type="ordered locus">Ecym_3263</name>
</gene>
<dbReference type="PANTHER" id="PTHR22663:SF17">
    <property type="entry name" value="RING FINGER PROTEIN NARYA-RELATED"/>
    <property type="match status" value="1"/>
</dbReference>
<keyword evidence="6" id="KW-1185">Reference proteome</keyword>
<dbReference type="FunCoup" id="G8JRI7">
    <property type="interactions" value="30"/>
</dbReference>
<dbReference type="PANTHER" id="PTHR22663">
    <property type="entry name" value="RING FINGER PROTEIN NARYA-RELATED"/>
    <property type="match status" value="1"/>
</dbReference>
<evidence type="ECO:0000259" key="4">
    <source>
        <dbReference type="Pfam" id="PF14634"/>
    </source>
</evidence>
<dbReference type="GO" id="GO:0007131">
    <property type="term" value="P:reciprocal meiotic recombination"/>
    <property type="evidence" value="ECO:0007669"/>
    <property type="project" value="InterPro"/>
</dbReference>
<keyword evidence="1" id="KW-0469">Meiosis</keyword>
<sequence>MDLNQPFVHCSRCNLPYDRNVVFSLTSCAHILCEKHIPGSGKPMRCPVCQKDNISVLKLSSDPHVNSKFPAEVQNFFIPFTRHLEPLYSIAQFQWDALSEQCEYYKSISYKLQEKCNRQRQLLYNAREELEQLSELKERVKQLEGMHEVSPCGHSRQQQRIVQRGPAAVPNRPETIDLTDSEQVSFISKLKDNNRLRNKNMSSTSIIAESTSLQPFTPESQHRIQRTIAKARNGLFTPTKFQALTPSSKSCSDSSNINEDTATTTMPPVFDAPRSNHMTDSLPPAIERLKLKRSNTSTVSSRGIFSNMRIGFSATSLASPSSKSSSKFRRVR</sequence>
<dbReference type="GO" id="GO:0007129">
    <property type="term" value="P:homologous chromosome pairing at meiosis"/>
    <property type="evidence" value="ECO:0007669"/>
    <property type="project" value="TreeGrafter"/>
</dbReference>
<dbReference type="OrthoDB" id="2535391at2759"/>
<dbReference type="HOGENOM" id="CLU_051887_0_0_1"/>
<dbReference type="GeneID" id="11468839"/>
<evidence type="ECO:0000313" key="5">
    <source>
        <dbReference type="EMBL" id="AET38756.1"/>
    </source>
</evidence>
<protein>
    <recommendedName>
        <fullName evidence="4">RING-type domain-containing protein</fullName>
    </recommendedName>
</protein>
<proteinExistence type="predicted"/>
<organism evidence="5 6">
    <name type="scientific">Eremothecium cymbalariae (strain CBS 270.75 / DBVPG 7215 / KCTC 17166 / NRRL Y-17582)</name>
    <name type="common">Yeast</name>
    <dbReference type="NCBI Taxonomy" id="931890"/>
    <lineage>
        <taxon>Eukaryota</taxon>
        <taxon>Fungi</taxon>
        <taxon>Dikarya</taxon>
        <taxon>Ascomycota</taxon>
        <taxon>Saccharomycotina</taxon>
        <taxon>Saccharomycetes</taxon>
        <taxon>Saccharomycetales</taxon>
        <taxon>Saccharomycetaceae</taxon>
        <taxon>Eremothecium</taxon>
    </lineage>
</organism>
<dbReference type="InParanoid" id="G8JRI7"/>
<feature type="domain" description="RING-type" evidence="4">
    <location>
        <begin position="9"/>
        <end position="51"/>
    </location>
</feature>
<dbReference type="OMA" id="AHILCSQ"/>
<feature type="region of interest" description="Disordered" evidence="3">
    <location>
        <begin position="149"/>
        <end position="173"/>
    </location>
</feature>
<feature type="coiled-coil region" evidence="2">
    <location>
        <begin position="116"/>
        <end position="146"/>
    </location>
</feature>
<evidence type="ECO:0000256" key="3">
    <source>
        <dbReference type="SAM" id="MobiDB-lite"/>
    </source>
</evidence>
<dbReference type="Proteomes" id="UP000006790">
    <property type="component" value="Chromosome 3"/>
</dbReference>